<accession>A0A3P7KSJ1</accession>
<sequence length="74" mass="7851">MTAAAASLQCDVSGTLNHCKIESATCGLGEAAGISSKTFIDDRQRKKQELQDITKNEPIPNAGDDHLLIANNPI</sequence>
<reference evidence="2 3" key="1">
    <citation type="submission" date="2018-11" db="EMBL/GenBank/DDBJ databases">
        <authorList>
            <consortium name="Pathogen Informatics"/>
        </authorList>
    </citation>
    <scope>NUCLEOTIDE SEQUENCE [LARGE SCALE GENOMIC DNA]</scope>
</reference>
<keyword evidence="3" id="KW-1185">Reference proteome</keyword>
<evidence type="ECO:0000313" key="3">
    <source>
        <dbReference type="Proteomes" id="UP000276776"/>
    </source>
</evidence>
<evidence type="ECO:0000313" key="2">
    <source>
        <dbReference type="EMBL" id="VDN00398.1"/>
    </source>
</evidence>
<dbReference type="AlphaFoldDB" id="A0A3P7KSJ1"/>
<dbReference type="EMBL" id="UYYF01002324">
    <property type="protein sequence ID" value="VDN00398.1"/>
    <property type="molecule type" value="Genomic_DNA"/>
</dbReference>
<gene>
    <name evidence="2" type="ORF">TCLT_LOCUS3696</name>
</gene>
<organism evidence="2 3">
    <name type="scientific">Thelazia callipaeda</name>
    <name type="common">Oriental eyeworm</name>
    <name type="synonym">Parasitic nematode</name>
    <dbReference type="NCBI Taxonomy" id="103827"/>
    <lineage>
        <taxon>Eukaryota</taxon>
        <taxon>Metazoa</taxon>
        <taxon>Ecdysozoa</taxon>
        <taxon>Nematoda</taxon>
        <taxon>Chromadorea</taxon>
        <taxon>Rhabditida</taxon>
        <taxon>Spirurina</taxon>
        <taxon>Spiruromorpha</taxon>
        <taxon>Thelazioidea</taxon>
        <taxon>Thelaziidae</taxon>
        <taxon>Thelazia</taxon>
    </lineage>
</organism>
<protein>
    <submittedName>
        <fullName evidence="2">Uncharacterized protein</fullName>
    </submittedName>
</protein>
<name>A0A3P7KSJ1_THECL</name>
<proteinExistence type="predicted"/>
<feature type="compositionally biased region" description="Basic and acidic residues" evidence="1">
    <location>
        <begin position="43"/>
        <end position="55"/>
    </location>
</feature>
<evidence type="ECO:0000256" key="1">
    <source>
        <dbReference type="SAM" id="MobiDB-lite"/>
    </source>
</evidence>
<dbReference type="Proteomes" id="UP000276776">
    <property type="component" value="Unassembled WGS sequence"/>
</dbReference>
<feature type="region of interest" description="Disordered" evidence="1">
    <location>
        <begin position="43"/>
        <end position="74"/>
    </location>
</feature>